<keyword evidence="2" id="KW-0808">Transferase</keyword>
<evidence type="ECO:0000313" key="3">
    <source>
        <dbReference type="Proteomes" id="UP000264980"/>
    </source>
</evidence>
<organism evidence="2 3">
    <name type="scientific">Erwinia tracheiphila</name>
    <dbReference type="NCBI Taxonomy" id="65700"/>
    <lineage>
        <taxon>Bacteria</taxon>
        <taxon>Pseudomonadati</taxon>
        <taxon>Pseudomonadota</taxon>
        <taxon>Gammaproteobacteria</taxon>
        <taxon>Enterobacterales</taxon>
        <taxon>Erwiniaceae</taxon>
        <taxon>Erwinia</taxon>
    </lineage>
</organism>
<dbReference type="PROSITE" id="PS51186">
    <property type="entry name" value="GNAT"/>
    <property type="match status" value="1"/>
</dbReference>
<dbReference type="AlphaFoldDB" id="A0A345CU17"/>
<dbReference type="Gene3D" id="3.40.630.30">
    <property type="match status" value="1"/>
</dbReference>
<evidence type="ECO:0000259" key="1">
    <source>
        <dbReference type="PROSITE" id="PS51186"/>
    </source>
</evidence>
<dbReference type="GO" id="GO:1990189">
    <property type="term" value="F:protein N-terminal-serine acetyltransferase activity"/>
    <property type="evidence" value="ECO:0007669"/>
    <property type="project" value="TreeGrafter"/>
</dbReference>
<dbReference type="PANTHER" id="PTHR43441">
    <property type="entry name" value="RIBOSOMAL-PROTEIN-SERINE ACETYLTRANSFERASE"/>
    <property type="match status" value="1"/>
</dbReference>
<accession>A0A345CU17</accession>
<dbReference type="Pfam" id="PF13302">
    <property type="entry name" value="Acetyltransf_3"/>
    <property type="match status" value="1"/>
</dbReference>
<dbReference type="SUPFAM" id="SSF55729">
    <property type="entry name" value="Acyl-CoA N-acyltransferases (Nat)"/>
    <property type="match status" value="1"/>
</dbReference>
<proteinExistence type="predicted"/>
<sequence>MAEAVENFHHDRHEYKFLIIDNHSDSLLGCISLFIRHPEIPHFEIGYWLATGATGRGIMSSACRMITEMASVFLKARCLDIRTAKRNIRSQAVARRCGFRLEATLINDRLDSMGRVDDTCIYIYK</sequence>
<name>A0A345CU17_9GAMM</name>
<dbReference type="InterPro" id="IPR016181">
    <property type="entry name" value="Acyl_CoA_acyltransferase"/>
</dbReference>
<dbReference type="Proteomes" id="UP000264980">
    <property type="component" value="Chromosome"/>
</dbReference>
<feature type="domain" description="N-acetyltransferase" evidence="1">
    <location>
        <begin position="1"/>
        <end position="118"/>
    </location>
</feature>
<dbReference type="GO" id="GO:0008999">
    <property type="term" value="F:protein-N-terminal-alanine acetyltransferase activity"/>
    <property type="evidence" value="ECO:0007669"/>
    <property type="project" value="TreeGrafter"/>
</dbReference>
<dbReference type="PANTHER" id="PTHR43441:SF3">
    <property type="entry name" value="ACETYLTRANSFERASE"/>
    <property type="match status" value="1"/>
</dbReference>
<dbReference type="InterPro" id="IPR051908">
    <property type="entry name" value="Ribosomal_N-acetyltransferase"/>
</dbReference>
<dbReference type="RefSeq" id="WP_233480069.1">
    <property type="nucleotide sequence ID" value="NZ_CP013970.1"/>
</dbReference>
<dbReference type="EMBL" id="CP013970">
    <property type="protein sequence ID" value="AXF76934.1"/>
    <property type="molecule type" value="Genomic_DNA"/>
</dbReference>
<dbReference type="InterPro" id="IPR000182">
    <property type="entry name" value="GNAT_dom"/>
</dbReference>
<reference evidence="2 3" key="1">
    <citation type="submission" date="2016-01" db="EMBL/GenBank/DDBJ databases">
        <authorList>
            <person name="Oliw E.H."/>
        </authorList>
    </citation>
    <scope>NUCLEOTIDE SEQUENCE [LARGE SCALE GENOMIC DNA]</scope>
    <source>
        <strain evidence="2 3">MDcuke</strain>
    </source>
</reference>
<protein>
    <submittedName>
        <fullName evidence="2">N-acetyltransferase</fullName>
    </submittedName>
</protein>
<dbReference type="GO" id="GO:0005737">
    <property type="term" value="C:cytoplasm"/>
    <property type="evidence" value="ECO:0007669"/>
    <property type="project" value="TreeGrafter"/>
</dbReference>
<gene>
    <name evidence="2" type="ORF">AV903_14175</name>
</gene>
<evidence type="ECO:0000313" key="2">
    <source>
        <dbReference type="EMBL" id="AXF76934.1"/>
    </source>
</evidence>